<gene>
    <name evidence="1" type="ORF">HPB47_005006</name>
</gene>
<reference evidence="1 2" key="1">
    <citation type="journal article" date="2020" name="Cell">
        <title>Large-Scale Comparative Analyses of Tick Genomes Elucidate Their Genetic Diversity and Vector Capacities.</title>
        <authorList>
            <consortium name="Tick Genome and Microbiome Consortium (TIGMIC)"/>
            <person name="Jia N."/>
            <person name="Wang J."/>
            <person name="Shi W."/>
            <person name="Du L."/>
            <person name="Sun Y."/>
            <person name="Zhan W."/>
            <person name="Jiang J.F."/>
            <person name="Wang Q."/>
            <person name="Zhang B."/>
            <person name="Ji P."/>
            <person name="Bell-Sakyi L."/>
            <person name="Cui X.M."/>
            <person name="Yuan T.T."/>
            <person name="Jiang B.G."/>
            <person name="Yang W.F."/>
            <person name="Lam T.T."/>
            <person name="Chang Q.C."/>
            <person name="Ding S.J."/>
            <person name="Wang X.J."/>
            <person name="Zhu J.G."/>
            <person name="Ruan X.D."/>
            <person name="Zhao L."/>
            <person name="Wei J.T."/>
            <person name="Ye R.Z."/>
            <person name="Que T.C."/>
            <person name="Du C.H."/>
            <person name="Zhou Y.H."/>
            <person name="Cheng J.X."/>
            <person name="Dai P.F."/>
            <person name="Guo W.B."/>
            <person name="Han X.H."/>
            <person name="Huang E.J."/>
            <person name="Li L.F."/>
            <person name="Wei W."/>
            <person name="Gao Y.C."/>
            <person name="Liu J.Z."/>
            <person name="Shao H.Z."/>
            <person name="Wang X."/>
            <person name="Wang C.C."/>
            <person name="Yang T.C."/>
            <person name="Huo Q.B."/>
            <person name="Li W."/>
            <person name="Chen H.Y."/>
            <person name="Chen S.E."/>
            <person name="Zhou L.G."/>
            <person name="Ni X.B."/>
            <person name="Tian J.H."/>
            <person name="Sheng Y."/>
            <person name="Liu T."/>
            <person name="Pan Y.S."/>
            <person name="Xia L.Y."/>
            <person name="Li J."/>
            <person name="Zhao F."/>
            <person name="Cao W.C."/>
        </authorList>
    </citation>
    <scope>NUCLEOTIDE SEQUENCE [LARGE SCALE GENOMIC DNA]</scope>
    <source>
        <strain evidence="1">Iper-2018</strain>
    </source>
</reference>
<dbReference type="Proteomes" id="UP000805193">
    <property type="component" value="Unassembled WGS sequence"/>
</dbReference>
<proteinExistence type="predicted"/>
<accession>A0AC60PFI5</accession>
<keyword evidence="2" id="KW-1185">Reference proteome</keyword>
<evidence type="ECO:0000313" key="2">
    <source>
        <dbReference type="Proteomes" id="UP000805193"/>
    </source>
</evidence>
<protein>
    <submittedName>
        <fullName evidence="1">Uncharacterized protein</fullName>
    </submittedName>
</protein>
<organism evidence="1 2">
    <name type="scientific">Ixodes persulcatus</name>
    <name type="common">Taiga tick</name>
    <dbReference type="NCBI Taxonomy" id="34615"/>
    <lineage>
        <taxon>Eukaryota</taxon>
        <taxon>Metazoa</taxon>
        <taxon>Ecdysozoa</taxon>
        <taxon>Arthropoda</taxon>
        <taxon>Chelicerata</taxon>
        <taxon>Arachnida</taxon>
        <taxon>Acari</taxon>
        <taxon>Parasitiformes</taxon>
        <taxon>Ixodida</taxon>
        <taxon>Ixodoidea</taxon>
        <taxon>Ixodidae</taxon>
        <taxon>Ixodinae</taxon>
        <taxon>Ixodes</taxon>
    </lineage>
</organism>
<comment type="caution">
    <text evidence="1">The sequence shown here is derived from an EMBL/GenBank/DDBJ whole genome shotgun (WGS) entry which is preliminary data.</text>
</comment>
<name>A0AC60PFI5_IXOPE</name>
<dbReference type="EMBL" id="JABSTQ010010752">
    <property type="protein sequence ID" value="KAG0418251.1"/>
    <property type="molecule type" value="Genomic_DNA"/>
</dbReference>
<evidence type="ECO:0000313" key="1">
    <source>
        <dbReference type="EMBL" id="KAG0418251.1"/>
    </source>
</evidence>
<sequence length="267" mass="30064">MHPSLEQHLQQNEDESECHTKFSRRKPPRKAPSSGPQLVASPEKLLVFEEVEVVGGFETLMCAIDVTNRSSKTVNFKFSRDPEFKFEPCDGCISPRCSATVVASFYNVDGNCSPRKSSVELRAIRIRTDHVEDIQKLWLCTPAKLVTRKRWKFQFNRIDMSSSFHSPTPGAETGGDLGNGLDGTDKVPASSSVNLEEHDASHDDKTNPAGVRGQRMSMLYRDHYLLGRTLFWLGFVPSILAAWRLAVRAPQTISEDCWKIWDGVYCL</sequence>